<evidence type="ECO:0000313" key="13">
    <source>
        <dbReference type="EMBL" id="CAG8574962.1"/>
    </source>
</evidence>
<comment type="subcellular location">
    <subcellularLocation>
        <location evidence="1">Membrane</location>
        <topology evidence="1">Multi-pass membrane protein</topology>
    </subcellularLocation>
</comment>
<keyword evidence="3 10" id="KW-0812">Transmembrane</keyword>
<dbReference type="OrthoDB" id="6500128at2759"/>
<keyword evidence="7 10" id="KW-0472">Membrane</keyword>
<feature type="domain" description="ABC transmembrane type-1" evidence="12">
    <location>
        <begin position="323"/>
        <end position="606"/>
    </location>
</feature>
<dbReference type="PANTHER" id="PTHR24221:SF654">
    <property type="entry name" value="ATP-BINDING CASSETTE SUB-FAMILY B MEMBER 6"/>
    <property type="match status" value="1"/>
</dbReference>
<dbReference type="SUPFAM" id="SSF52540">
    <property type="entry name" value="P-loop containing nucleoside triphosphate hydrolases"/>
    <property type="match status" value="1"/>
</dbReference>
<feature type="transmembrane region" description="Helical" evidence="10">
    <location>
        <begin position="126"/>
        <end position="146"/>
    </location>
</feature>
<dbReference type="GO" id="GO:0016887">
    <property type="term" value="F:ATP hydrolysis activity"/>
    <property type="evidence" value="ECO:0007669"/>
    <property type="project" value="InterPro"/>
</dbReference>
<feature type="transmembrane region" description="Helical" evidence="10">
    <location>
        <begin position="26"/>
        <end position="45"/>
    </location>
</feature>
<dbReference type="Gene3D" id="1.20.1560.10">
    <property type="entry name" value="ABC transporter type 1, transmembrane domain"/>
    <property type="match status" value="1"/>
</dbReference>
<evidence type="ECO:0000256" key="10">
    <source>
        <dbReference type="SAM" id="Phobius"/>
    </source>
</evidence>
<evidence type="ECO:0000256" key="3">
    <source>
        <dbReference type="ARBA" id="ARBA00022692"/>
    </source>
</evidence>
<comment type="caution">
    <text evidence="13">The sequence shown here is derived from an EMBL/GenBank/DDBJ whole genome shotgun (WGS) entry which is preliminary data.</text>
</comment>
<dbReference type="CDD" id="cd03253">
    <property type="entry name" value="ABCC_ATM1_transporter"/>
    <property type="match status" value="1"/>
</dbReference>
<dbReference type="InterPro" id="IPR003593">
    <property type="entry name" value="AAA+_ATPase"/>
</dbReference>
<dbReference type="InterPro" id="IPR011527">
    <property type="entry name" value="ABC1_TM_dom"/>
</dbReference>
<dbReference type="InterPro" id="IPR036640">
    <property type="entry name" value="ABC1_TM_sf"/>
</dbReference>
<reference evidence="13" key="1">
    <citation type="submission" date="2021-06" db="EMBL/GenBank/DDBJ databases">
        <authorList>
            <person name="Kallberg Y."/>
            <person name="Tangrot J."/>
            <person name="Rosling A."/>
        </authorList>
    </citation>
    <scope>NUCLEOTIDE SEQUENCE</scope>
    <source>
        <strain evidence="13">BR232B</strain>
    </source>
</reference>
<dbReference type="FunFam" id="3.40.50.300:FF:000186">
    <property type="entry name" value="ATP-binding cassette sub-family B member 7, mitochondrial"/>
    <property type="match status" value="1"/>
</dbReference>
<feature type="transmembrane region" description="Helical" evidence="10">
    <location>
        <begin position="199"/>
        <end position="225"/>
    </location>
</feature>
<dbReference type="PANTHER" id="PTHR24221">
    <property type="entry name" value="ATP-BINDING CASSETTE SUB-FAMILY B"/>
    <property type="match status" value="1"/>
</dbReference>
<dbReference type="CDD" id="cd18581">
    <property type="entry name" value="ABC_6TM_ABCB6"/>
    <property type="match status" value="1"/>
</dbReference>
<feature type="transmembrane region" description="Helical" evidence="10">
    <location>
        <begin position="95"/>
        <end position="114"/>
    </location>
</feature>
<feature type="transmembrane region" description="Helical" evidence="10">
    <location>
        <begin position="461"/>
        <end position="481"/>
    </location>
</feature>
<feature type="transmembrane region" description="Helical" evidence="10">
    <location>
        <begin position="430"/>
        <end position="455"/>
    </location>
</feature>
<evidence type="ECO:0000256" key="4">
    <source>
        <dbReference type="ARBA" id="ARBA00022741"/>
    </source>
</evidence>
<evidence type="ECO:0000256" key="7">
    <source>
        <dbReference type="ARBA" id="ARBA00023136"/>
    </source>
</evidence>
<accession>A0A9N9G1F1</accession>
<dbReference type="EMBL" id="CAJVPI010000824">
    <property type="protein sequence ID" value="CAG8574962.1"/>
    <property type="molecule type" value="Genomic_DNA"/>
</dbReference>
<keyword evidence="14" id="KW-1185">Reference proteome</keyword>
<comment type="similarity">
    <text evidence="8">Belongs to the ABC transporter superfamily. ABCB family. Heavy Metal importer (TC 3.A.1.210) subfamily.</text>
</comment>
<sequence>MGAFLPSIRQKLSSGHSSLELCEPPFLILTVSVIYITIYAIILAIQQYKRKLATTRLYEDTSTPQYTPQYTAWDSSRYLPLDSYPKPLHFLVKSIQLLVGLMAVFSIIHVMFILSEKRNMKVDMPAYMLPSKLLVAFAWTMNCIIATNEIRRRERLSYYVQGLWYIFFAIWTVETYHRLRHFHNWAGHDVPDDWHQNSTLMAIFLLQYSLNVILICCAASLTIAWRQSVESIGYDPIHDENIDERINGIIDDEAAFNEDTTRTADRMTTDDVHSTPYNSKSASTADDPIYAPPSTIAEYFNISKKLLPFLWPKGNWTLQLKIIVCVILLVLGRIANALLPYQNKVLVDQLSDRVFAWESILIYVGLRFLQGSVGLIETLQSYLWIDVGQFTTREVSVKMFEHLLNLSLRFHLNRKTGEILRVQDRGVSSIVSILSSVLFNIIPTLVDITVAVVICTIAFDIYFGLIVFITMACYIVATIVMTEWRTKYRRLTNTLENTMQTKAVDSLLNYETVKYYAAEPFEVERYTDAILAYQAADKKSDITTYLLNLTQNTVIQVGLLAGCLLCARRIVRGDMSVGDFVMYLTYILQLYQPLNWFGNYYRALQKNFVDMEKMLDLLQEPPEIKDLQQAAPLAVKKGEVAFENVSFSYDSRMPLLKNVSFTIPSGSTVAIVGPSGGGKSTILRLLFRFFDVQSGRILVDGQDIRYVKQRDLRKNIGIVPQDTILFNDNIRYNVRYGTFDATDRQVEDAARAAQIHDKILGFPDGYDTNVGERGLRLSGGEKQRVAIARTLLKNPQIVLLDEATSALDTSTERHIQKSLRRMTVNRTTLTIAHRLSTIVHADQILVFRHGEIIERGSHDELMQIENGVYFKLWNKQLKHHEKLKKAKRIAGVPSVPVTVSTSAAAESDTLGKFVRTDRDAVNLPRILNRNALRSVGVTGVPGVPGFMTEDGDDGDDERQAGSTSYNERTDGETDQEAGSGNR</sequence>
<dbReference type="AlphaFoldDB" id="A0A9N9G1F1"/>
<feature type="domain" description="ABC transporter" evidence="11">
    <location>
        <begin position="640"/>
        <end position="874"/>
    </location>
</feature>
<dbReference type="SUPFAM" id="SSF90123">
    <property type="entry name" value="ABC transporter transmembrane region"/>
    <property type="match status" value="1"/>
</dbReference>
<evidence type="ECO:0000256" key="9">
    <source>
        <dbReference type="SAM" id="MobiDB-lite"/>
    </source>
</evidence>
<dbReference type="InterPro" id="IPR039421">
    <property type="entry name" value="Type_1_exporter"/>
</dbReference>
<evidence type="ECO:0000256" key="8">
    <source>
        <dbReference type="ARBA" id="ARBA00024363"/>
    </source>
</evidence>
<dbReference type="InterPro" id="IPR017871">
    <property type="entry name" value="ABC_transporter-like_CS"/>
</dbReference>
<dbReference type="Gene3D" id="3.40.50.300">
    <property type="entry name" value="P-loop containing nucleotide triphosphate hydrolases"/>
    <property type="match status" value="1"/>
</dbReference>
<dbReference type="Pfam" id="PF00005">
    <property type="entry name" value="ABC_tran"/>
    <property type="match status" value="1"/>
</dbReference>
<feature type="transmembrane region" description="Helical" evidence="10">
    <location>
        <begin position="158"/>
        <end position="179"/>
    </location>
</feature>
<dbReference type="PROSITE" id="PS50893">
    <property type="entry name" value="ABC_TRANSPORTER_2"/>
    <property type="match status" value="1"/>
</dbReference>
<feature type="transmembrane region" description="Helical" evidence="10">
    <location>
        <begin position="354"/>
        <end position="376"/>
    </location>
</feature>
<evidence type="ECO:0000256" key="5">
    <source>
        <dbReference type="ARBA" id="ARBA00022840"/>
    </source>
</evidence>
<evidence type="ECO:0000259" key="12">
    <source>
        <dbReference type="PROSITE" id="PS50929"/>
    </source>
</evidence>
<dbReference type="SMART" id="SM00382">
    <property type="entry name" value="AAA"/>
    <property type="match status" value="1"/>
</dbReference>
<dbReference type="InterPro" id="IPR027417">
    <property type="entry name" value="P-loop_NTPase"/>
</dbReference>
<keyword evidence="2" id="KW-0813">Transport</keyword>
<organism evidence="13 14">
    <name type="scientific">Paraglomus brasilianum</name>
    <dbReference type="NCBI Taxonomy" id="144538"/>
    <lineage>
        <taxon>Eukaryota</taxon>
        <taxon>Fungi</taxon>
        <taxon>Fungi incertae sedis</taxon>
        <taxon>Mucoromycota</taxon>
        <taxon>Glomeromycotina</taxon>
        <taxon>Glomeromycetes</taxon>
        <taxon>Paraglomerales</taxon>
        <taxon>Paraglomeraceae</taxon>
        <taxon>Paraglomus</taxon>
    </lineage>
</organism>
<dbReference type="InterPro" id="IPR003439">
    <property type="entry name" value="ABC_transporter-like_ATP-bd"/>
</dbReference>
<dbReference type="PROSITE" id="PS50929">
    <property type="entry name" value="ABC_TM1F"/>
    <property type="match status" value="1"/>
</dbReference>
<feature type="transmembrane region" description="Helical" evidence="10">
    <location>
        <begin position="322"/>
        <end position="342"/>
    </location>
</feature>
<dbReference type="Proteomes" id="UP000789739">
    <property type="component" value="Unassembled WGS sequence"/>
</dbReference>
<keyword evidence="4" id="KW-0547">Nucleotide-binding</keyword>
<evidence type="ECO:0000313" key="14">
    <source>
        <dbReference type="Proteomes" id="UP000789739"/>
    </source>
</evidence>
<evidence type="ECO:0000259" key="11">
    <source>
        <dbReference type="PROSITE" id="PS50893"/>
    </source>
</evidence>
<keyword evidence="6 10" id="KW-1133">Transmembrane helix</keyword>
<dbReference type="Pfam" id="PF00664">
    <property type="entry name" value="ABC_membrane"/>
    <property type="match status" value="1"/>
</dbReference>
<dbReference type="PROSITE" id="PS00211">
    <property type="entry name" value="ABC_TRANSPORTER_1"/>
    <property type="match status" value="1"/>
</dbReference>
<dbReference type="GO" id="GO:0015439">
    <property type="term" value="F:ABC-type heme transporter activity"/>
    <property type="evidence" value="ECO:0007669"/>
    <property type="project" value="TreeGrafter"/>
</dbReference>
<name>A0A9N9G1F1_9GLOM</name>
<dbReference type="GO" id="GO:0005524">
    <property type="term" value="F:ATP binding"/>
    <property type="evidence" value="ECO:0007669"/>
    <property type="project" value="UniProtKB-KW"/>
</dbReference>
<feature type="region of interest" description="Disordered" evidence="9">
    <location>
        <begin position="938"/>
        <end position="982"/>
    </location>
</feature>
<keyword evidence="5" id="KW-0067">ATP-binding</keyword>
<evidence type="ECO:0000256" key="2">
    <source>
        <dbReference type="ARBA" id="ARBA00022448"/>
    </source>
</evidence>
<dbReference type="GO" id="GO:0005774">
    <property type="term" value="C:vacuolar membrane"/>
    <property type="evidence" value="ECO:0007669"/>
    <property type="project" value="TreeGrafter"/>
</dbReference>
<protein>
    <submittedName>
        <fullName evidence="13">5189_t:CDS:1</fullName>
    </submittedName>
</protein>
<gene>
    <name evidence="13" type="ORF">PBRASI_LOCUS6306</name>
</gene>
<proteinExistence type="inferred from homology"/>
<evidence type="ECO:0000256" key="1">
    <source>
        <dbReference type="ARBA" id="ARBA00004141"/>
    </source>
</evidence>
<dbReference type="GO" id="GO:0020037">
    <property type="term" value="F:heme binding"/>
    <property type="evidence" value="ECO:0007669"/>
    <property type="project" value="TreeGrafter"/>
</dbReference>
<evidence type="ECO:0000256" key="6">
    <source>
        <dbReference type="ARBA" id="ARBA00022989"/>
    </source>
</evidence>